<dbReference type="PROSITE" id="PS50111">
    <property type="entry name" value="CHEMOTAXIS_TRANSDUC_2"/>
    <property type="match status" value="1"/>
</dbReference>
<feature type="transmembrane region" description="Helical" evidence="3">
    <location>
        <begin position="20"/>
        <end position="43"/>
    </location>
</feature>
<keyword evidence="1 2" id="KW-0807">Transducer</keyword>
<dbReference type="Pfam" id="PF00015">
    <property type="entry name" value="MCPsignal"/>
    <property type="match status" value="1"/>
</dbReference>
<dbReference type="EMBL" id="LZZM01000177">
    <property type="protein sequence ID" value="OOM76104.1"/>
    <property type="molecule type" value="Genomic_DNA"/>
</dbReference>
<dbReference type="AlphaFoldDB" id="A0A1S8TEQ6"/>
<dbReference type="Gene3D" id="1.10.287.950">
    <property type="entry name" value="Methyl-accepting chemotaxis protein"/>
    <property type="match status" value="1"/>
</dbReference>
<dbReference type="STRING" id="29367.CLPUN_28280"/>
<dbReference type="Gene3D" id="3.40.50.2300">
    <property type="match status" value="1"/>
</dbReference>
<keyword evidence="3" id="KW-0812">Transmembrane</keyword>
<dbReference type="InterPro" id="IPR025997">
    <property type="entry name" value="SBP_2_dom"/>
</dbReference>
<proteinExistence type="predicted"/>
<gene>
    <name evidence="5" type="primary">mcpB_4</name>
    <name evidence="5" type="ORF">CLPUN_28280</name>
</gene>
<dbReference type="GO" id="GO:0007165">
    <property type="term" value="P:signal transduction"/>
    <property type="evidence" value="ECO:0007669"/>
    <property type="project" value="UniProtKB-KW"/>
</dbReference>
<dbReference type="PANTHER" id="PTHR32089:SF112">
    <property type="entry name" value="LYSOZYME-LIKE PROTEIN-RELATED"/>
    <property type="match status" value="1"/>
</dbReference>
<accession>A0A1S8TEQ6</accession>
<dbReference type="InterPro" id="IPR004089">
    <property type="entry name" value="MCPsignal_dom"/>
</dbReference>
<feature type="domain" description="Methyl-accepting transducer" evidence="4">
    <location>
        <begin position="142"/>
        <end position="385"/>
    </location>
</feature>
<dbReference type="Gene3D" id="6.10.340.10">
    <property type="match status" value="1"/>
</dbReference>
<protein>
    <submittedName>
        <fullName evidence="5">Methyl-accepting chemotaxis protein McpB</fullName>
    </submittedName>
</protein>
<dbReference type="Pfam" id="PF13407">
    <property type="entry name" value="Peripla_BP_4"/>
    <property type="match status" value="1"/>
</dbReference>
<keyword evidence="3" id="KW-1133">Transmembrane helix</keyword>
<keyword evidence="3" id="KW-0472">Membrane</keyword>
<dbReference type="SUPFAM" id="SSF53822">
    <property type="entry name" value="Periplasmic binding protein-like I"/>
    <property type="match status" value="1"/>
</dbReference>
<keyword evidence="6" id="KW-1185">Reference proteome</keyword>
<sequence length="585" mass="64622">MKRSKNLSFNPLKALNIKSIIYSSIILLITSLFFLIVFSFNNLYGNSKIIILSCLIFSLFLLCLVLLAFNTLMSSMKSLINSSIELSKGNLNISDIIIMENNDFKILAKAFNQLKTNLLFFIDNTKRNITTLSQVIETSSTSMDMTCRGNDQLAGSIQDIASNAQQQLILVNDTVSKINSIHNIINNISKNINDVEKMTLSSNSISIEGKESLNTYYESVLMISDSMSNTGEFISMLKKSISEITNVTNFIIGISDNLKLLSLNASIEAARSGEAGKGFSVVADEITKLSESAKDEIGKINSIILNVLENSTKVEKSITKSIDDFEKGRETFSKVQDVFNNIYDKNSEILKQVNEVVSEVTNINSISNETYLMSQKVYKFSSSVSESTESAVAVIEEEVAELHEINETISSLNAFIEKIENSTTIFDIGVKPINNSNLKNLNLAFILPGIKGSFFWNTILNGVQYAKRELIAKKTNVEIIIVPFNNAEEFENDYIKAIEQCIVNKYDGICLHGGNAKNIPSVDKAVSKGIPVMTFNADFTAPSKRLACVRPNAYEAGAIAGEIMKNKVNGTGRIVIVGNKSEFMM</sequence>
<dbReference type="RefSeq" id="WP_077847923.1">
    <property type="nucleotide sequence ID" value="NZ_LZZM01000177.1"/>
</dbReference>
<evidence type="ECO:0000313" key="5">
    <source>
        <dbReference type="EMBL" id="OOM76104.1"/>
    </source>
</evidence>
<dbReference type="SMART" id="SM00283">
    <property type="entry name" value="MA"/>
    <property type="match status" value="1"/>
</dbReference>
<evidence type="ECO:0000259" key="4">
    <source>
        <dbReference type="PROSITE" id="PS50111"/>
    </source>
</evidence>
<organism evidence="5 6">
    <name type="scientific">Clostridium puniceum</name>
    <dbReference type="NCBI Taxonomy" id="29367"/>
    <lineage>
        <taxon>Bacteria</taxon>
        <taxon>Bacillati</taxon>
        <taxon>Bacillota</taxon>
        <taxon>Clostridia</taxon>
        <taxon>Eubacteriales</taxon>
        <taxon>Clostridiaceae</taxon>
        <taxon>Clostridium</taxon>
    </lineage>
</organism>
<evidence type="ECO:0000256" key="1">
    <source>
        <dbReference type="ARBA" id="ARBA00023224"/>
    </source>
</evidence>
<reference evidence="5 6" key="1">
    <citation type="submission" date="2016-05" db="EMBL/GenBank/DDBJ databases">
        <title>Microbial solvent formation.</title>
        <authorList>
            <person name="Poehlein A."/>
            <person name="Montoya Solano J.D."/>
            <person name="Flitsch S."/>
            <person name="Krabben P."/>
            <person name="Duerre P."/>
            <person name="Daniel R."/>
        </authorList>
    </citation>
    <scope>NUCLEOTIDE SEQUENCE [LARGE SCALE GENOMIC DNA]</scope>
    <source>
        <strain evidence="5 6">DSM 2619</strain>
    </source>
</reference>
<feature type="transmembrane region" description="Helical" evidence="3">
    <location>
        <begin position="49"/>
        <end position="69"/>
    </location>
</feature>
<dbReference type="SUPFAM" id="SSF58104">
    <property type="entry name" value="Methyl-accepting chemotaxis protein (MCP) signaling domain"/>
    <property type="match status" value="1"/>
</dbReference>
<comment type="caution">
    <text evidence="5">The sequence shown here is derived from an EMBL/GenBank/DDBJ whole genome shotgun (WGS) entry which is preliminary data.</text>
</comment>
<dbReference type="Proteomes" id="UP000190890">
    <property type="component" value="Unassembled WGS sequence"/>
</dbReference>
<name>A0A1S8TEQ6_9CLOT</name>
<evidence type="ECO:0000313" key="6">
    <source>
        <dbReference type="Proteomes" id="UP000190890"/>
    </source>
</evidence>
<dbReference type="OrthoDB" id="6196975at2"/>
<evidence type="ECO:0000256" key="2">
    <source>
        <dbReference type="PROSITE-ProRule" id="PRU00284"/>
    </source>
</evidence>
<dbReference type="PANTHER" id="PTHR32089">
    <property type="entry name" value="METHYL-ACCEPTING CHEMOTAXIS PROTEIN MCPB"/>
    <property type="match status" value="1"/>
</dbReference>
<dbReference type="InterPro" id="IPR028082">
    <property type="entry name" value="Peripla_BP_I"/>
</dbReference>
<dbReference type="GO" id="GO:0016020">
    <property type="term" value="C:membrane"/>
    <property type="evidence" value="ECO:0007669"/>
    <property type="project" value="InterPro"/>
</dbReference>
<evidence type="ECO:0000256" key="3">
    <source>
        <dbReference type="SAM" id="Phobius"/>
    </source>
</evidence>